<evidence type="ECO:0008006" key="3">
    <source>
        <dbReference type="Google" id="ProtNLM"/>
    </source>
</evidence>
<evidence type="ECO:0000313" key="1">
    <source>
        <dbReference type="EMBL" id="ODA36046.1"/>
    </source>
</evidence>
<dbReference type="RefSeq" id="WP_068897956.1">
    <property type="nucleotide sequence ID" value="NZ_JBHUIF010000002.1"/>
</dbReference>
<name>A0A1C3ES36_9GAMM</name>
<comment type="caution">
    <text evidence="1">The sequence shown here is derived from an EMBL/GenBank/DDBJ whole genome shotgun (WGS) entry which is preliminary data.</text>
</comment>
<dbReference type="PROSITE" id="PS51257">
    <property type="entry name" value="PROKAR_LIPOPROTEIN"/>
    <property type="match status" value="1"/>
</dbReference>
<keyword evidence="2" id="KW-1185">Reference proteome</keyword>
<organism evidence="1 2">
    <name type="scientific">Veronia pacifica</name>
    <dbReference type="NCBI Taxonomy" id="1080227"/>
    <lineage>
        <taxon>Bacteria</taxon>
        <taxon>Pseudomonadati</taxon>
        <taxon>Pseudomonadota</taxon>
        <taxon>Gammaproteobacteria</taxon>
        <taxon>Vibrionales</taxon>
        <taxon>Vibrionaceae</taxon>
        <taxon>Veronia</taxon>
    </lineage>
</organism>
<dbReference type="Proteomes" id="UP000094936">
    <property type="component" value="Unassembled WGS sequence"/>
</dbReference>
<protein>
    <recommendedName>
        <fullName evidence="3">Lipoprotein</fullName>
    </recommendedName>
</protein>
<sequence length="226" mass="25432">MRIFLILIAFTMFLTGCAGHKGFHVKNLAKTDMDMVADIHVDRVRELSKVLTVKLYKRNPRELAKVEGMTVENRLTQLLDIERKGGFEELGGADGSDALILAFTDGFSGDRVFALMAGITGMLNKTYQNRSEFFIPDSIDQQKLYDSARNLEIVAWLLNTRKTKQGEMMIMSNGYTEDGTPNLSYERVLSQMILIQDMMATMVSDSTNRSINKVVHSVASLTFFPI</sequence>
<gene>
    <name evidence="1" type="ORF">A8L45_00075</name>
</gene>
<reference evidence="1 2" key="1">
    <citation type="submission" date="2016-05" db="EMBL/GenBank/DDBJ databases">
        <title>Genomic Taxonomy of the Vibrionaceae.</title>
        <authorList>
            <person name="Gomez-Gil B."/>
            <person name="Enciso-Ibarra J."/>
        </authorList>
    </citation>
    <scope>NUCLEOTIDE SEQUENCE [LARGE SCALE GENOMIC DNA]</scope>
    <source>
        <strain evidence="1 2">CAIM 1920</strain>
    </source>
</reference>
<dbReference type="AlphaFoldDB" id="A0A1C3ES36"/>
<evidence type="ECO:0000313" key="2">
    <source>
        <dbReference type="Proteomes" id="UP000094936"/>
    </source>
</evidence>
<accession>A0A1C3ES36</accession>
<dbReference type="EMBL" id="LYBM01000001">
    <property type="protein sequence ID" value="ODA36046.1"/>
    <property type="molecule type" value="Genomic_DNA"/>
</dbReference>
<proteinExistence type="predicted"/>
<dbReference type="STRING" id="1080227.A8L45_00075"/>
<dbReference type="OrthoDB" id="5866325at2"/>